<accession>A0A937VWA5</accession>
<dbReference type="SUPFAM" id="SSF52540">
    <property type="entry name" value="P-loop containing nucleoside triphosphate hydrolases"/>
    <property type="match status" value="1"/>
</dbReference>
<keyword evidence="1" id="KW-0813">Transport</keyword>
<evidence type="ECO:0000313" key="5">
    <source>
        <dbReference type="EMBL" id="MBM3222198.1"/>
    </source>
</evidence>
<dbReference type="InterPro" id="IPR003439">
    <property type="entry name" value="ABC_transporter-like_ATP-bd"/>
</dbReference>
<feature type="domain" description="ABC transporter" evidence="4">
    <location>
        <begin position="5"/>
        <end position="231"/>
    </location>
</feature>
<dbReference type="AlphaFoldDB" id="A0A937VWA5"/>
<organism evidence="5 6">
    <name type="scientific">Tectimicrobiota bacterium</name>
    <dbReference type="NCBI Taxonomy" id="2528274"/>
    <lineage>
        <taxon>Bacteria</taxon>
        <taxon>Pseudomonadati</taxon>
        <taxon>Nitrospinota/Tectimicrobiota group</taxon>
        <taxon>Candidatus Tectimicrobiota</taxon>
    </lineage>
</organism>
<gene>
    <name evidence="5" type="ORF">FJZ47_00115</name>
</gene>
<comment type="caution">
    <text evidence="5">The sequence shown here is derived from an EMBL/GenBank/DDBJ whole genome shotgun (WGS) entry which is preliminary data.</text>
</comment>
<dbReference type="EMBL" id="VGLS01000002">
    <property type="protein sequence ID" value="MBM3222198.1"/>
    <property type="molecule type" value="Genomic_DNA"/>
</dbReference>
<dbReference type="Gene3D" id="3.40.50.300">
    <property type="entry name" value="P-loop containing nucleotide triphosphate hydrolases"/>
    <property type="match status" value="1"/>
</dbReference>
<sequence length="231" mass="24930">MEAAVALHDVRFGYTPSRMILAIPTLTIARGETCFVFGPSGSGKTTLLGLLAGILRANAGQVIVLGHELTSMSNAARDAFRGAHIGYIFQMFNLIPYLNVLENILLPCQVNASQRQRLGTTSMHEAAQHLAQRLGIADLLIANVLTLSVGQQQRVAVARALLGAPELIIADEPTSALDADHRAQFLTLLFESCTHTGTTLIFVSHDRALMPHFDRSVGLADINLLARPSRL</sequence>
<dbReference type="GO" id="GO:0005886">
    <property type="term" value="C:plasma membrane"/>
    <property type="evidence" value="ECO:0007669"/>
    <property type="project" value="TreeGrafter"/>
</dbReference>
<reference evidence="5" key="1">
    <citation type="submission" date="2019-03" db="EMBL/GenBank/DDBJ databases">
        <title>Lake Tanganyika Metagenome-Assembled Genomes (MAGs).</title>
        <authorList>
            <person name="Tran P."/>
        </authorList>
    </citation>
    <scope>NUCLEOTIDE SEQUENCE</scope>
    <source>
        <strain evidence="5">K_DeepCast_65m_m2_066</strain>
    </source>
</reference>
<dbReference type="CDD" id="cd03255">
    <property type="entry name" value="ABC_MJ0796_LolCDE_FtsE"/>
    <property type="match status" value="1"/>
</dbReference>
<evidence type="ECO:0000256" key="3">
    <source>
        <dbReference type="ARBA" id="ARBA00022840"/>
    </source>
</evidence>
<dbReference type="SMART" id="SM00382">
    <property type="entry name" value="AAA"/>
    <property type="match status" value="1"/>
</dbReference>
<dbReference type="InterPro" id="IPR015854">
    <property type="entry name" value="ABC_transpr_LolD-like"/>
</dbReference>
<dbReference type="GO" id="GO:0022857">
    <property type="term" value="F:transmembrane transporter activity"/>
    <property type="evidence" value="ECO:0007669"/>
    <property type="project" value="TreeGrafter"/>
</dbReference>
<dbReference type="InterPro" id="IPR017911">
    <property type="entry name" value="MacB-like_ATP-bd"/>
</dbReference>
<keyword evidence="2" id="KW-0547">Nucleotide-binding</keyword>
<dbReference type="InterPro" id="IPR017871">
    <property type="entry name" value="ABC_transporter-like_CS"/>
</dbReference>
<dbReference type="Pfam" id="PF00005">
    <property type="entry name" value="ABC_tran"/>
    <property type="match status" value="1"/>
</dbReference>
<proteinExistence type="predicted"/>
<dbReference type="InterPro" id="IPR027417">
    <property type="entry name" value="P-loop_NTPase"/>
</dbReference>
<dbReference type="InterPro" id="IPR003593">
    <property type="entry name" value="AAA+_ATPase"/>
</dbReference>
<dbReference type="PROSITE" id="PS00211">
    <property type="entry name" value="ABC_TRANSPORTER_1"/>
    <property type="match status" value="1"/>
</dbReference>
<dbReference type="PANTHER" id="PTHR24220:SF611">
    <property type="entry name" value="ATP-BINDING COMPONENT OF ABC TRANSPORTER-RELATED"/>
    <property type="match status" value="1"/>
</dbReference>
<evidence type="ECO:0000313" key="6">
    <source>
        <dbReference type="Proteomes" id="UP000712673"/>
    </source>
</evidence>
<protein>
    <submittedName>
        <fullName evidence="5">ABC transporter ATP-binding protein</fullName>
    </submittedName>
</protein>
<dbReference type="PANTHER" id="PTHR24220">
    <property type="entry name" value="IMPORT ATP-BINDING PROTEIN"/>
    <property type="match status" value="1"/>
</dbReference>
<evidence type="ECO:0000259" key="4">
    <source>
        <dbReference type="PROSITE" id="PS50893"/>
    </source>
</evidence>
<dbReference type="GO" id="GO:0016887">
    <property type="term" value="F:ATP hydrolysis activity"/>
    <property type="evidence" value="ECO:0007669"/>
    <property type="project" value="InterPro"/>
</dbReference>
<evidence type="ECO:0000256" key="2">
    <source>
        <dbReference type="ARBA" id="ARBA00022741"/>
    </source>
</evidence>
<evidence type="ECO:0000256" key="1">
    <source>
        <dbReference type="ARBA" id="ARBA00022448"/>
    </source>
</evidence>
<dbReference type="Proteomes" id="UP000712673">
    <property type="component" value="Unassembled WGS sequence"/>
</dbReference>
<dbReference type="PROSITE" id="PS50893">
    <property type="entry name" value="ABC_TRANSPORTER_2"/>
    <property type="match status" value="1"/>
</dbReference>
<keyword evidence="3 5" id="KW-0067">ATP-binding</keyword>
<dbReference type="GO" id="GO:0005524">
    <property type="term" value="F:ATP binding"/>
    <property type="evidence" value="ECO:0007669"/>
    <property type="project" value="UniProtKB-KW"/>
</dbReference>
<name>A0A937VWA5_UNCTE</name>